<protein>
    <submittedName>
        <fullName evidence="7">G_PROTEIN_RECEP_F1_2 domain-containing protein</fullName>
    </submittedName>
</protein>
<feature type="transmembrane region" description="Helical" evidence="5">
    <location>
        <begin position="83"/>
        <end position="107"/>
    </location>
</feature>
<sequence>MGVTSCAAGSFVVMNGSRIAVHLMIEWTADIRPRYLLNVTCVALATIHMIALMLTALCMNMLAVEQHLATIWVNDYEEKSIKVGVILMMIVVVQCVPFGVFINWWYLSDDYDLNNSVESCIPVDHHWELALMGFALCFITCSLCSAWLILLHRYNRRKMLNRLSLESLSARYQQTANVDSNQSIVPSLIGYMILSLIGLLLSFLRGKFAREYGEYNPYGKITTDMGYCSVDMYALYHMFCFMFYNEAMRHVVRRDLRTIFCCLHSVDPCEFVAKTAPGQEGDTYFNNLLSSWNTA</sequence>
<keyword evidence="4 5" id="KW-0472">Membrane</keyword>
<dbReference type="PANTHER" id="PTHR23128">
    <property type="entry name" value="SERPENTINE RECEPTOR, CLASS E (EPSILON)-RELATED"/>
    <property type="match status" value="1"/>
</dbReference>
<dbReference type="PANTHER" id="PTHR23128:SF132">
    <property type="entry name" value="SERPENTINE RECEPTOR, CLASS E (EPSILON)-RELATED"/>
    <property type="match status" value="1"/>
</dbReference>
<dbReference type="AlphaFoldDB" id="A0A1I7SH61"/>
<dbReference type="Pfam" id="PF10292">
    <property type="entry name" value="7TM_GPCR_Srab"/>
    <property type="match status" value="1"/>
</dbReference>
<feature type="transmembrane region" description="Helical" evidence="5">
    <location>
        <begin position="224"/>
        <end position="244"/>
    </location>
</feature>
<dbReference type="GO" id="GO:0016020">
    <property type="term" value="C:membrane"/>
    <property type="evidence" value="ECO:0007669"/>
    <property type="project" value="UniProtKB-SubCell"/>
</dbReference>
<evidence type="ECO:0000313" key="7">
    <source>
        <dbReference type="WBParaSite" id="BXY_1237600.1"/>
    </source>
</evidence>
<reference evidence="7" key="1">
    <citation type="submission" date="2016-11" db="UniProtKB">
        <authorList>
            <consortium name="WormBaseParasite"/>
        </authorList>
    </citation>
    <scope>IDENTIFICATION</scope>
</reference>
<accession>A0A1I7SH61</accession>
<proteinExistence type="predicted"/>
<dbReference type="Gene3D" id="1.20.1070.10">
    <property type="entry name" value="Rhodopsin 7-helix transmembrane proteins"/>
    <property type="match status" value="1"/>
</dbReference>
<feature type="transmembrane region" description="Helical" evidence="5">
    <location>
        <begin position="127"/>
        <end position="150"/>
    </location>
</feature>
<evidence type="ECO:0000313" key="6">
    <source>
        <dbReference type="Proteomes" id="UP000095284"/>
    </source>
</evidence>
<dbReference type="eggNOG" id="ENOG502T0W0">
    <property type="taxonomic scope" value="Eukaryota"/>
</dbReference>
<comment type="subcellular location">
    <subcellularLocation>
        <location evidence="1">Membrane</location>
        <topology evidence="1">Multi-pass membrane protein</topology>
    </subcellularLocation>
</comment>
<evidence type="ECO:0000256" key="2">
    <source>
        <dbReference type="ARBA" id="ARBA00022692"/>
    </source>
</evidence>
<keyword evidence="3 5" id="KW-1133">Transmembrane helix</keyword>
<dbReference type="Proteomes" id="UP000095284">
    <property type="component" value="Unplaced"/>
</dbReference>
<organism evidence="6 7">
    <name type="scientific">Bursaphelenchus xylophilus</name>
    <name type="common">Pinewood nematode worm</name>
    <name type="synonym">Aphelenchoides xylophilus</name>
    <dbReference type="NCBI Taxonomy" id="6326"/>
    <lineage>
        <taxon>Eukaryota</taxon>
        <taxon>Metazoa</taxon>
        <taxon>Ecdysozoa</taxon>
        <taxon>Nematoda</taxon>
        <taxon>Chromadorea</taxon>
        <taxon>Rhabditida</taxon>
        <taxon>Tylenchina</taxon>
        <taxon>Tylenchomorpha</taxon>
        <taxon>Aphelenchoidea</taxon>
        <taxon>Aphelenchoididae</taxon>
        <taxon>Bursaphelenchus</taxon>
    </lineage>
</organism>
<feature type="transmembrane region" description="Helical" evidence="5">
    <location>
        <begin position="35"/>
        <end position="62"/>
    </location>
</feature>
<dbReference type="InterPro" id="IPR019408">
    <property type="entry name" value="7TM_GPCR_serpentine_rcpt_Srab"/>
</dbReference>
<evidence type="ECO:0000256" key="3">
    <source>
        <dbReference type="ARBA" id="ARBA00022989"/>
    </source>
</evidence>
<evidence type="ECO:0000256" key="4">
    <source>
        <dbReference type="ARBA" id="ARBA00023136"/>
    </source>
</evidence>
<name>A0A1I7SH61_BURXY</name>
<evidence type="ECO:0000256" key="1">
    <source>
        <dbReference type="ARBA" id="ARBA00004141"/>
    </source>
</evidence>
<dbReference type="SUPFAM" id="SSF81321">
    <property type="entry name" value="Family A G protein-coupled receptor-like"/>
    <property type="match status" value="1"/>
</dbReference>
<keyword evidence="2 5" id="KW-0812">Transmembrane</keyword>
<evidence type="ECO:0000256" key="5">
    <source>
        <dbReference type="SAM" id="Phobius"/>
    </source>
</evidence>
<feature type="transmembrane region" description="Helical" evidence="5">
    <location>
        <begin position="184"/>
        <end position="204"/>
    </location>
</feature>
<dbReference type="WBParaSite" id="BXY_1237600.1">
    <property type="protein sequence ID" value="BXY_1237600.1"/>
    <property type="gene ID" value="BXY_1237600"/>
</dbReference>